<feature type="non-terminal residue" evidence="6">
    <location>
        <position position="116"/>
    </location>
</feature>
<dbReference type="GO" id="GO:0006032">
    <property type="term" value="P:chitin catabolic process"/>
    <property type="evidence" value="ECO:0007669"/>
    <property type="project" value="UniProtKB-ARBA"/>
</dbReference>
<dbReference type="InterPro" id="IPR001579">
    <property type="entry name" value="Glyco_hydro_18_chit_AS"/>
</dbReference>
<evidence type="ECO:0000313" key="6">
    <source>
        <dbReference type="EMBL" id="KAK5972944.1"/>
    </source>
</evidence>
<evidence type="ECO:0000256" key="1">
    <source>
        <dbReference type="ARBA" id="ARBA00022801"/>
    </source>
</evidence>
<dbReference type="PANTHER" id="PTHR46073:SF4">
    <property type="entry name" value="GH18 DOMAIN-CONTAINING PROTEIN"/>
    <property type="match status" value="1"/>
</dbReference>
<dbReference type="Proteomes" id="UP001331761">
    <property type="component" value="Unassembled WGS sequence"/>
</dbReference>
<dbReference type="Gene3D" id="3.20.20.80">
    <property type="entry name" value="Glycosidases"/>
    <property type="match status" value="1"/>
</dbReference>
<dbReference type="PROSITE" id="PS01095">
    <property type="entry name" value="GH18_1"/>
    <property type="match status" value="1"/>
</dbReference>
<evidence type="ECO:0000256" key="2">
    <source>
        <dbReference type="ARBA" id="ARBA00023295"/>
    </source>
</evidence>
<feature type="domain" description="GH18" evidence="5">
    <location>
        <begin position="1"/>
        <end position="116"/>
    </location>
</feature>
<organism evidence="6 7">
    <name type="scientific">Trichostrongylus colubriformis</name>
    <name type="common">Black scour worm</name>
    <dbReference type="NCBI Taxonomy" id="6319"/>
    <lineage>
        <taxon>Eukaryota</taxon>
        <taxon>Metazoa</taxon>
        <taxon>Ecdysozoa</taxon>
        <taxon>Nematoda</taxon>
        <taxon>Chromadorea</taxon>
        <taxon>Rhabditida</taxon>
        <taxon>Rhabditina</taxon>
        <taxon>Rhabditomorpha</taxon>
        <taxon>Strongyloidea</taxon>
        <taxon>Trichostrongylidae</taxon>
        <taxon>Trichostrongylus</taxon>
    </lineage>
</organism>
<evidence type="ECO:0000313" key="7">
    <source>
        <dbReference type="Proteomes" id="UP001331761"/>
    </source>
</evidence>
<evidence type="ECO:0000256" key="4">
    <source>
        <dbReference type="RuleBase" id="RU004453"/>
    </source>
</evidence>
<gene>
    <name evidence="6" type="ORF">GCK32_018949</name>
</gene>
<keyword evidence="7" id="KW-1185">Reference proteome</keyword>
<dbReference type="InterPro" id="IPR017853">
    <property type="entry name" value="GH"/>
</dbReference>
<dbReference type="SUPFAM" id="SSF51445">
    <property type="entry name" value="(Trans)glycosidases"/>
    <property type="match status" value="1"/>
</dbReference>
<dbReference type="GO" id="GO:0004568">
    <property type="term" value="F:chitinase activity"/>
    <property type="evidence" value="ECO:0007669"/>
    <property type="project" value="UniProtKB-ARBA"/>
</dbReference>
<evidence type="ECO:0000259" key="5">
    <source>
        <dbReference type="PROSITE" id="PS51910"/>
    </source>
</evidence>
<comment type="similarity">
    <text evidence="4">Belongs to the glycosyl hydrolase 18 family.</text>
</comment>
<protein>
    <recommendedName>
        <fullName evidence="5">GH18 domain-containing protein</fullName>
    </recommendedName>
</protein>
<proteinExistence type="inferred from homology"/>
<name>A0AAN8IFQ9_TRICO</name>
<keyword evidence="2 3" id="KW-0326">Glycosidase</keyword>
<dbReference type="InterPro" id="IPR001223">
    <property type="entry name" value="Glyco_hydro18_cat"/>
</dbReference>
<dbReference type="PANTHER" id="PTHR46073">
    <property type="entry name" value="CHITINASE"/>
    <property type="match status" value="1"/>
</dbReference>
<dbReference type="AlphaFoldDB" id="A0AAN8IFQ9"/>
<comment type="caution">
    <text evidence="6">The sequence shown here is derived from an EMBL/GenBank/DDBJ whole genome shotgun (WGS) entry which is preliminary data.</text>
</comment>
<reference evidence="6 7" key="1">
    <citation type="submission" date="2019-10" db="EMBL/GenBank/DDBJ databases">
        <title>Assembly and Annotation for the nematode Trichostrongylus colubriformis.</title>
        <authorList>
            <person name="Martin J."/>
        </authorList>
    </citation>
    <scope>NUCLEOTIDE SEQUENCE [LARGE SCALE GENOMIC DNA]</scope>
    <source>
        <strain evidence="6">G859</strain>
        <tissue evidence="6">Whole worm</tissue>
    </source>
</reference>
<sequence length="116" mass="13645">MESDGRIHLHGDAAQQRLKNIMTEARRHKHLKVLFAIGGWENSQYFSLLTADHPRRTILIKNIVDNILKYDFDGVDLDWEYPVTGGSVEGTPADRRNYVHLMRELRNRFREIEEQN</sequence>
<dbReference type="PROSITE" id="PS51910">
    <property type="entry name" value="GH18_2"/>
    <property type="match status" value="1"/>
</dbReference>
<dbReference type="EMBL" id="WIXE01016105">
    <property type="protein sequence ID" value="KAK5972944.1"/>
    <property type="molecule type" value="Genomic_DNA"/>
</dbReference>
<accession>A0AAN8IFQ9</accession>
<evidence type="ECO:0000256" key="3">
    <source>
        <dbReference type="RuleBase" id="RU000489"/>
    </source>
</evidence>
<dbReference type="GO" id="GO:0005975">
    <property type="term" value="P:carbohydrate metabolic process"/>
    <property type="evidence" value="ECO:0007669"/>
    <property type="project" value="InterPro"/>
</dbReference>
<dbReference type="Pfam" id="PF00704">
    <property type="entry name" value="Glyco_hydro_18"/>
    <property type="match status" value="1"/>
</dbReference>
<keyword evidence="1 3" id="KW-0378">Hydrolase</keyword>